<evidence type="ECO:0000313" key="1">
    <source>
        <dbReference type="EMBL" id="EME99790.1"/>
    </source>
</evidence>
<dbReference type="Gene3D" id="1.10.287.1060">
    <property type="entry name" value="ESAT-6-like"/>
    <property type="match status" value="1"/>
</dbReference>
<dbReference type="eggNOG" id="ENOG5033Y3R">
    <property type="taxonomic scope" value="Bacteria"/>
</dbReference>
<dbReference type="STRING" id="1223523.H340_14646"/>
<gene>
    <name evidence="1" type="ORF">H340_14646</name>
</gene>
<organism evidence="1 2">
    <name type="scientific">Streptomyces mobaraensis (strain ATCC 29032 / DSM 40847 / JCM 4168 / NBRC 13819 / NCIMB 11159 / IPCR 16-22)</name>
    <dbReference type="NCBI Taxonomy" id="1223523"/>
    <lineage>
        <taxon>Bacteria</taxon>
        <taxon>Bacillati</taxon>
        <taxon>Actinomycetota</taxon>
        <taxon>Actinomycetes</taxon>
        <taxon>Kitasatosporales</taxon>
        <taxon>Streptomycetaceae</taxon>
        <taxon>Streptomyces</taxon>
    </lineage>
</organism>
<evidence type="ECO:0000313" key="2">
    <source>
        <dbReference type="Proteomes" id="UP000011740"/>
    </source>
</evidence>
<dbReference type="PATRIC" id="fig|1223523.3.peg.2999"/>
<accession>M3C749</accession>
<reference evidence="1 2" key="1">
    <citation type="journal article" date="2013" name="Genome Announc.">
        <title>Whole-Genome Shotgun Assembly and Analysis of the Genome of Streptomyces mobaraensis DSM 40847, a Strain for Industrial Production of Microbial Transglutaminase.</title>
        <authorList>
            <person name="Yang H."/>
            <person name="He T."/>
            <person name="Wu W."/>
            <person name="Zhu W."/>
            <person name="Lu B."/>
            <person name="Sun W."/>
        </authorList>
    </citation>
    <scope>NUCLEOTIDE SEQUENCE [LARGE SCALE GENOMIC DNA]</scope>
    <source>
        <strain evidence="1 2">DSM 40847</strain>
    </source>
</reference>
<protein>
    <recommendedName>
        <fullName evidence="3">WXG100 family type VII secretion target</fullName>
    </recommendedName>
</protein>
<dbReference type="Proteomes" id="UP000011740">
    <property type="component" value="Unassembled WGS sequence"/>
</dbReference>
<dbReference type="SUPFAM" id="SSF140453">
    <property type="entry name" value="EsxAB dimer-like"/>
    <property type="match status" value="1"/>
</dbReference>
<evidence type="ECO:0008006" key="3">
    <source>
        <dbReference type="Google" id="ProtNLM"/>
    </source>
</evidence>
<dbReference type="InterPro" id="IPR036689">
    <property type="entry name" value="ESAT-6-like_sf"/>
</dbReference>
<proteinExistence type="predicted"/>
<comment type="caution">
    <text evidence="1">The sequence shown here is derived from an EMBL/GenBank/DDBJ whole genome shotgun (WGS) entry which is preliminary data.</text>
</comment>
<dbReference type="EMBL" id="AORZ01000040">
    <property type="protein sequence ID" value="EME99790.1"/>
    <property type="molecule type" value="Genomic_DNA"/>
</dbReference>
<sequence length="423" mass="44604">MIDDDIAGLKKVATDYTSATEKYDTTCKVLNKKVSGVVHEAGWTGDGADAFQTVWAHDGTISAALAEAMSQVSDVVTVLSEELEKAKSDLGDVQDTARAAGLTLDSQGGATGKEDQKAALDAYRKGRDAALKRAQDARQLATGNLNAVLDQMLGKGNPNQYNGADYCTLSEVLRGLYTTPAALTQESAKKLEALKQSAKDLKREARKLPKGSAEWNEKLQQRRAARAALSDQRLRAASVEGWQSKVKGSGAARVTIGEIAEDYRVRGAGPVGKFGAVSTGLTGAMVGLQMYDDHRTRGWSYKEAFVRDATPAAVGMAAGTYAEGVLVGAATSNPAVAAGVVAAVGIGYGVGTFGYELTHNAHWGSNIHKYGVVSGIGHSFADAGQAWVDNDVKAMWHKGEDTAKAAWHKGTSGVKKVWHGIFG</sequence>
<dbReference type="RefSeq" id="WP_004945234.1">
    <property type="nucleotide sequence ID" value="NZ_AORZ01000040.1"/>
</dbReference>
<name>M3C749_STRM1</name>
<dbReference type="AlphaFoldDB" id="M3C749"/>